<dbReference type="NCBIfam" id="TIGR01065">
    <property type="entry name" value="hlyIII"/>
    <property type="match status" value="1"/>
</dbReference>
<evidence type="ECO:0000313" key="10">
    <source>
        <dbReference type="Proteomes" id="UP000194903"/>
    </source>
</evidence>
<keyword evidence="7" id="KW-0862">Zinc</keyword>
<feature type="transmembrane region" description="Helical" evidence="8">
    <location>
        <begin position="112"/>
        <end position="129"/>
    </location>
</feature>
<dbReference type="InterPro" id="IPR005744">
    <property type="entry name" value="Hy-lIII"/>
</dbReference>
<keyword evidence="10" id="KW-1185">Reference proteome</keyword>
<evidence type="ECO:0000256" key="8">
    <source>
        <dbReference type="SAM" id="Phobius"/>
    </source>
</evidence>
<comment type="similarity">
    <text evidence="2">Belongs to the UPF0073 (Hly-III) family.</text>
</comment>
<reference evidence="9 10" key="1">
    <citation type="submission" date="2017-05" db="EMBL/GenBank/DDBJ databases">
        <title>Butyricicoccus porcorum sp. nov. a butyrate-producing bacterium from the swine intestinal tract.</title>
        <authorList>
            <person name="Trachsel J."/>
            <person name="Humphrey S."/>
            <person name="Allen H.K."/>
        </authorList>
    </citation>
    <scope>NUCLEOTIDE SEQUENCE [LARGE SCALE GENOMIC DNA]</scope>
    <source>
        <strain evidence="9">BB10</strain>
    </source>
</reference>
<accession>A0A252F4X1</accession>
<feature type="transmembrane region" description="Helical" evidence="8">
    <location>
        <begin position="16"/>
        <end position="35"/>
    </location>
</feature>
<protein>
    <recommendedName>
        <fullName evidence="11">Hemolysin</fullName>
    </recommendedName>
</protein>
<dbReference type="Pfam" id="PF03006">
    <property type="entry name" value="HlyIII"/>
    <property type="match status" value="1"/>
</dbReference>
<dbReference type="PANTHER" id="PTHR20855">
    <property type="entry name" value="ADIPOR/PROGESTIN RECEPTOR-RELATED"/>
    <property type="match status" value="1"/>
</dbReference>
<dbReference type="AlphaFoldDB" id="A0A252F4X1"/>
<sequence length="219" mass="23795">MYGIFTRRARDPMSSFTHLLAAIGSVCVALALAIYSHRIGGTLLQTISVIVFGLSLTALYTASSVFHFYNRGNSGIQLRLRKLDHSMIYVLIAGSYTPFLICALGAAAWKSLAVIWGIALAGIVIKLVWMDAPRWLSTAFYLALGWCIVAIPEAIHSMPLPVLVLTALGGVAYSAGAVIYATKKPNFGSVWGFHEIFHLFTMLGSILQVIAVFLFLAVR</sequence>
<keyword evidence="6 8" id="KW-0472">Membrane</keyword>
<evidence type="ECO:0000256" key="1">
    <source>
        <dbReference type="ARBA" id="ARBA00004651"/>
    </source>
</evidence>
<dbReference type="GO" id="GO:0140911">
    <property type="term" value="F:pore-forming activity"/>
    <property type="evidence" value="ECO:0007669"/>
    <property type="project" value="InterPro"/>
</dbReference>
<feature type="transmembrane region" description="Helical" evidence="8">
    <location>
        <begin position="162"/>
        <end position="181"/>
    </location>
</feature>
<dbReference type="Proteomes" id="UP000194903">
    <property type="component" value="Unassembled WGS sequence"/>
</dbReference>
<evidence type="ECO:0008006" key="11">
    <source>
        <dbReference type="Google" id="ProtNLM"/>
    </source>
</evidence>
<keyword evidence="4 8" id="KW-0812">Transmembrane</keyword>
<evidence type="ECO:0000256" key="2">
    <source>
        <dbReference type="ARBA" id="ARBA00008488"/>
    </source>
</evidence>
<dbReference type="InterPro" id="IPR004254">
    <property type="entry name" value="AdipoR/HlyIII-related"/>
</dbReference>
<gene>
    <name evidence="9" type="ORF">CBW42_08095</name>
</gene>
<feature type="binding site" evidence="7">
    <location>
        <position position="198"/>
    </location>
    <ligand>
        <name>Zn(2+)</name>
        <dbReference type="ChEBI" id="CHEBI:29105"/>
    </ligand>
</feature>
<evidence type="ECO:0000313" key="9">
    <source>
        <dbReference type="EMBL" id="OUM20815.1"/>
    </source>
</evidence>
<evidence type="ECO:0000256" key="5">
    <source>
        <dbReference type="ARBA" id="ARBA00022989"/>
    </source>
</evidence>
<dbReference type="GO" id="GO:0005886">
    <property type="term" value="C:plasma membrane"/>
    <property type="evidence" value="ECO:0007669"/>
    <property type="project" value="UniProtKB-SubCell"/>
</dbReference>
<comment type="subcellular location">
    <subcellularLocation>
        <location evidence="1">Cell membrane</location>
        <topology evidence="1">Multi-pass membrane protein</topology>
    </subcellularLocation>
</comment>
<keyword evidence="3" id="KW-1003">Cell membrane</keyword>
<proteinExistence type="inferred from homology"/>
<keyword evidence="7" id="KW-0479">Metal-binding</keyword>
<feature type="transmembrane region" description="Helical" evidence="8">
    <location>
        <begin position="86"/>
        <end position="105"/>
    </location>
</feature>
<dbReference type="PANTHER" id="PTHR20855:SF3">
    <property type="entry name" value="LD03007P"/>
    <property type="match status" value="1"/>
</dbReference>
<comment type="caution">
    <text evidence="9">The sequence shown here is derived from an EMBL/GenBank/DDBJ whole genome shotgun (WGS) entry which is preliminary data.</text>
</comment>
<dbReference type="EMBL" id="NHOC01000005">
    <property type="protein sequence ID" value="OUM20815.1"/>
    <property type="molecule type" value="Genomic_DNA"/>
</dbReference>
<feature type="transmembrane region" description="Helical" evidence="8">
    <location>
        <begin position="196"/>
        <end position="218"/>
    </location>
</feature>
<evidence type="ECO:0000256" key="3">
    <source>
        <dbReference type="ARBA" id="ARBA00022475"/>
    </source>
</evidence>
<evidence type="ECO:0000256" key="4">
    <source>
        <dbReference type="ARBA" id="ARBA00022692"/>
    </source>
</evidence>
<dbReference type="GO" id="GO:0046872">
    <property type="term" value="F:metal ion binding"/>
    <property type="evidence" value="ECO:0007669"/>
    <property type="project" value="UniProtKB-KW"/>
</dbReference>
<organism evidence="9 10">
    <name type="scientific">Butyricicoccus porcorum</name>
    <dbReference type="NCBI Taxonomy" id="1945634"/>
    <lineage>
        <taxon>Bacteria</taxon>
        <taxon>Bacillati</taxon>
        <taxon>Bacillota</taxon>
        <taxon>Clostridia</taxon>
        <taxon>Eubacteriales</taxon>
        <taxon>Butyricicoccaceae</taxon>
        <taxon>Butyricicoccus</taxon>
    </lineage>
</organism>
<evidence type="ECO:0000256" key="6">
    <source>
        <dbReference type="ARBA" id="ARBA00023136"/>
    </source>
</evidence>
<feature type="binding site" evidence="7">
    <location>
        <position position="67"/>
    </location>
    <ligand>
        <name>Zn(2+)</name>
        <dbReference type="ChEBI" id="CHEBI:29105"/>
    </ligand>
</feature>
<name>A0A252F4X1_9FIRM</name>
<feature type="transmembrane region" description="Helical" evidence="8">
    <location>
        <begin position="47"/>
        <end position="66"/>
    </location>
</feature>
<keyword evidence="5 8" id="KW-1133">Transmembrane helix</keyword>
<evidence type="ECO:0000256" key="7">
    <source>
        <dbReference type="PIRSR" id="PIRSR604254-1"/>
    </source>
</evidence>
<feature type="binding site" evidence="7">
    <location>
        <position position="194"/>
    </location>
    <ligand>
        <name>Zn(2+)</name>
        <dbReference type="ChEBI" id="CHEBI:29105"/>
    </ligand>
</feature>